<comment type="caution">
    <text evidence="2">The sequence shown here is derived from an EMBL/GenBank/DDBJ whole genome shotgun (WGS) entry which is preliminary data.</text>
</comment>
<dbReference type="InterPro" id="IPR029063">
    <property type="entry name" value="SAM-dependent_MTases_sf"/>
</dbReference>
<dbReference type="Proteomes" id="UP000604046">
    <property type="component" value="Unassembled WGS sequence"/>
</dbReference>
<accession>A0A812MAV4</accession>
<reference evidence="2" key="1">
    <citation type="submission" date="2021-02" db="EMBL/GenBank/DDBJ databases">
        <authorList>
            <person name="Dougan E. K."/>
            <person name="Rhodes N."/>
            <person name="Thang M."/>
            <person name="Chan C."/>
        </authorList>
    </citation>
    <scope>NUCLEOTIDE SEQUENCE</scope>
</reference>
<feature type="signal peptide" evidence="1">
    <location>
        <begin position="1"/>
        <end position="21"/>
    </location>
</feature>
<keyword evidence="1" id="KW-0732">Signal</keyword>
<proteinExistence type="predicted"/>
<dbReference type="OrthoDB" id="186626at2759"/>
<dbReference type="AlphaFoldDB" id="A0A812MAV4"/>
<dbReference type="Pfam" id="PF13578">
    <property type="entry name" value="Methyltransf_24"/>
    <property type="match status" value="1"/>
</dbReference>
<feature type="chain" id="PRO_5032426737" evidence="1">
    <location>
        <begin position="22"/>
        <end position="343"/>
    </location>
</feature>
<sequence>MCICHGTASRMLRWLSPLVAASFAGHCGEGPRPPVAETLVRELFRGIDPMLEPVPDFKEERIYPEITGVTDGDIDMVLMSAAQPVTFWLELGSLEGGSAIVTARRVAAHGLNVSVIAADTFLADVNFLWTRPESEKQKFIRRDGSVFLYDRFRANIRSADLHRCVLPMLATSVSALKLVATLARQQVLPLPQVIYLDSGHHEGEVLLELRLAWQALAPGGILFGDDWSFPDVHQDVLEFATEVEADLDDQLGAQVQDRGLHTMSRVAPGVFVSYQSLSYQWFMRKSFAATGTKAAKAKARVKGGAHCWTSGFGPERCCNEAKHGPGGNKECWDLVYTFEKCCT</sequence>
<dbReference type="PANTHER" id="PTHR37909">
    <property type="entry name" value="S-ADENOSYL-L-METHIONINE-DEPENDENT METHYLTRANSFERASES SUPERFAMILY PROTEIN"/>
    <property type="match status" value="1"/>
</dbReference>
<dbReference type="EMBL" id="CAJNDS010001313">
    <property type="protein sequence ID" value="CAE7255040.1"/>
    <property type="molecule type" value="Genomic_DNA"/>
</dbReference>
<dbReference type="PANTHER" id="PTHR37909:SF1">
    <property type="entry name" value="S-ADENOSYL-L-METHIONINE-DEPENDENT METHYLTRANSFERASES SUPERFAMILY PROTEIN"/>
    <property type="match status" value="1"/>
</dbReference>
<organism evidence="2 3">
    <name type="scientific">Symbiodinium natans</name>
    <dbReference type="NCBI Taxonomy" id="878477"/>
    <lineage>
        <taxon>Eukaryota</taxon>
        <taxon>Sar</taxon>
        <taxon>Alveolata</taxon>
        <taxon>Dinophyceae</taxon>
        <taxon>Suessiales</taxon>
        <taxon>Symbiodiniaceae</taxon>
        <taxon>Symbiodinium</taxon>
    </lineage>
</organism>
<evidence type="ECO:0000313" key="3">
    <source>
        <dbReference type="Proteomes" id="UP000604046"/>
    </source>
</evidence>
<gene>
    <name evidence="2" type="ORF">SNAT2548_LOCUS12956</name>
</gene>
<evidence type="ECO:0000256" key="1">
    <source>
        <dbReference type="SAM" id="SignalP"/>
    </source>
</evidence>
<name>A0A812MAV4_9DINO</name>
<evidence type="ECO:0000313" key="2">
    <source>
        <dbReference type="EMBL" id="CAE7255040.1"/>
    </source>
</evidence>
<keyword evidence="3" id="KW-1185">Reference proteome</keyword>
<protein>
    <submittedName>
        <fullName evidence="2">Uncharacterized protein</fullName>
    </submittedName>
</protein>
<dbReference type="Gene3D" id="3.40.50.150">
    <property type="entry name" value="Vaccinia Virus protein VP39"/>
    <property type="match status" value="1"/>
</dbReference>
<dbReference type="SUPFAM" id="SSF53335">
    <property type="entry name" value="S-adenosyl-L-methionine-dependent methyltransferases"/>
    <property type="match status" value="1"/>
</dbReference>